<proteinExistence type="predicted"/>
<dbReference type="CDD" id="cd09736">
    <property type="entry name" value="Csy2_I-F"/>
    <property type="match status" value="1"/>
</dbReference>
<comment type="caution">
    <text evidence="1">The sequence shown here is derived from an EMBL/GenBank/DDBJ whole genome shotgun (WGS) entry which is preliminary data.</text>
</comment>
<organism evidence="1 2">
    <name type="scientific">Photorhabdus khanii subsp. guanajuatensis</name>
    <dbReference type="NCBI Taxonomy" id="2100166"/>
    <lineage>
        <taxon>Bacteria</taxon>
        <taxon>Pseudomonadati</taxon>
        <taxon>Pseudomonadota</taxon>
        <taxon>Gammaproteobacteria</taxon>
        <taxon>Enterobacterales</taxon>
        <taxon>Morganellaceae</taxon>
        <taxon>Photorhabdus</taxon>
    </lineage>
</organism>
<dbReference type="Proteomes" id="UP000295598">
    <property type="component" value="Unassembled WGS sequence"/>
</dbReference>
<dbReference type="AlphaFoldDB" id="A0A4R4JY81"/>
<gene>
    <name evidence="1" type="primary">csy2</name>
    <name evidence="1" type="ORF">C5467_09830</name>
</gene>
<dbReference type="NCBIfam" id="TIGR02565">
    <property type="entry name" value="cas_Csy2"/>
    <property type="match status" value="1"/>
</dbReference>
<dbReference type="Pfam" id="PF09614">
    <property type="entry name" value="Cas_Csy2"/>
    <property type="match status" value="1"/>
</dbReference>
<dbReference type="RefSeq" id="WP_132354257.1">
    <property type="nucleotide sequence ID" value="NZ_CAWOJO010000013.1"/>
</dbReference>
<protein>
    <submittedName>
        <fullName evidence="1">Type I-F CRISPR-associated protein Csy2</fullName>
    </submittedName>
</protein>
<evidence type="ECO:0000313" key="1">
    <source>
        <dbReference type="EMBL" id="TDB58599.1"/>
    </source>
</evidence>
<reference evidence="1 2" key="1">
    <citation type="journal article" date="2019" name="Int. J. Syst. Evol. Microbiol.">
        <title>Photorhabdus khanii subsp. guanajuatensis subsp. nov., isolated from Heterorhabditis atacamensis, and Photorhabdus luminescens subsp. mexicana subsp. nov., isolated from Heterorhabditis mexicana entomopathogenic nematodes.</title>
        <authorList>
            <person name="Machado R.A.R."/>
            <person name="Bruno P."/>
            <person name="Arce C.C.M."/>
            <person name="Liechti N."/>
            <person name="Kohler A."/>
            <person name="Bernal J."/>
            <person name="Bruggmann R."/>
            <person name="Turlings T.C.J."/>
        </authorList>
    </citation>
    <scope>NUCLEOTIDE SEQUENCE [LARGE SCALE GENOMIC DNA]</scope>
    <source>
        <strain evidence="1 2">MEX20-17</strain>
    </source>
</reference>
<dbReference type="InterPro" id="IPR013398">
    <property type="entry name" value="CRISPR-assoc_prot_Csy2"/>
</dbReference>
<accession>A0A4R4JY81</accession>
<evidence type="ECO:0000313" key="2">
    <source>
        <dbReference type="Proteomes" id="UP000295598"/>
    </source>
</evidence>
<name>A0A4R4JY81_9GAMM</name>
<dbReference type="EMBL" id="PUJY01000013">
    <property type="protein sequence ID" value="TDB58599.1"/>
    <property type="molecule type" value="Genomic_DNA"/>
</dbReference>
<sequence length="320" mass="36747">MSYLIILRHIKVENANAIVGLTYGFPAITHFLGFTHALSRKLQQSHDLRLENCGVICHNHQLHAYQSDPIRDKVFALTRNPLTKEAKMAAFNEEGRMHMTVSLLIECFGEIENGDEGTKNLEKHLWEICQTQRLAGGTITGIAKVDVIAFPQQEQETRKLMRRLLPGFALLDRSELLANHYEELKQSNPQAEMIDAWLDFVAIKMRAIPKQEDKQPEIGDPASWEYIPKPASGYLVPLMTGYQAISPLYPAWKVEKTRDPNTPFCFVEAIYGIGEWRSPHRINDIRQLLWCHHYQEGVYRCCNQQAVARQSKPNKKVRID</sequence>